<dbReference type="AlphaFoldDB" id="A0A7I8IFF3"/>
<organism evidence="2">
    <name type="scientific">Spirodela intermedia</name>
    <name type="common">Intermediate duckweed</name>
    <dbReference type="NCBI Taxonomy" id="51605"/>
    <lineage>
        <taxon>Eukaryota</taxon>
        <taxon>Viridiplantae</taxon>
        <taxon>Streptophyta</taxon>
        <taxon>Embryophyta</taxon>
        <taxon>Tracheophyta</taxon>
        <taxon>Spermatophyta</taxon>
        <taxon>Magnoliopsida</taxon>
        <taxon>Liliopsida</taxon>
        <taxon>Araceae</taxon>
        <taxon>Lemnoideae</taxon>
        <taxon>Spirodela</taxon>
    </lineage>
</organism>
<protein>
    <submittedName>
        <fullName evidence="2">Uncharacterized protein</fullName>
    </submittedName>
</protein>
<keyword evidence="3" id="KW-1185">Reference proteome</keyword>
<feature type="region of interest" description="Disordered" evidence="1">
    <location>
        <begin position="1"/>
        <end position="23"/>
    </location>
</feature>
<reference evidence="2 3" key="1">
    <citation type="submission" date="2019-12" db="EMBL/GenBank/DDBJ databases">
        <authorList>
            <person name="Scholz U."/>
            <person name="Mascher M."/>
            <person name="Fiebig A."/>
        </authorList>
    </citation>
    <scope>NUCLEOTIDE SEQUENCE</scope>
</reference>
<dbReference type="Proteomes" id="UP001189122">
    <property type="component" value="Unassembled WGS sequence"/>
</dbReference>
<gene>
    <name evidence="2" type="ORF">SI7747_02002969</name>
</gene>
<dbReference type="EMBL" id="CACRZD030000002">
    <property type="protein sequence ID" value="CAA6656429.1"/>
    <property type="molecule type" value="Genomic_DNA"/>
</dbReference>
<feature type="compositionally biased region" description="Basic and acidic residues" evidence="1">
    <location>
        <begin position="1"/>
        <end position="14"/>
    </location>
</feature>
<sequence length="120" mass="13551">MSHCGDATKGERDLATSGATKGLGDARYPSAFSMLSKANYPLWAIQMQLHLEAHSPREAIESETIARKKDRQALSMMLRVVSSGITKKSTKRSSRLISREKKNKSYFHMVLRKQEGRLLR</sequence>
<name>A0A7I8IFF3_SPIIN</name>
<dbReference type="EMBL" id="LR743589">
    <property type="protein sequence ID" value="CAA2616755.1"/>
    <property type="molecule type" value="Genomic_DNA"/>
</dbReference>
<evidence type="ECO:0000256" key="1">
    <source>
        <dbReference type="SAM" id="MobiDB-lite"/>
    </source>
</evidence>
<evidence type="ECO:0000313" key="2">
    <source>
        <dbReference type="EMBL" id="CAA2616755.1"/>
    </source>
</evidence>
<proteinExistence type="predicted"/>
<accession>A0A7I8IFF3</accession>
<evidence type="ECO:0000313" key="3">
    <source>
        <dbReference type="Proteomes" id="UP001189122"/>
    </source>
</evidence>